<dbReference type="EMBL" id="JBBVGT010000003">
    <property type="protein sequence ID" value="MFB5946614.1"/>
    <property type="molecule type" value="Genomic_DNA"/>
</dbReference>
<organism evidence="2 3">
    <name type="scientific">Albibacterium profundi</name>
    <dbReference type="NCBI Taxonomy" id="3134906"/>
    <lineage>
        <taxon>Bacteria</taxon>
        <taxon>Pseudomonadati</taxon>
        <taxon>Bacteroidota</taxon>
        <taxon>Sphingobacteriia</taxon>
        <taxon>Sphingobacteriales</taxon>
        <taxon>Sphingobacteriaceae</taxon>
        <taxon>Albibacterium</taxon>
    </lineage>
</organism>
<keyword evidence="1" id="KW-0732">Signal</keyword>
<accession>A0ABV5CGF2</accession>
<feature type="signal peptide" evidence="1">
    <location>
        <begin position="1"/>
        <end position="18"/>
    </location>
</feature>
<feature type="chain" id="PRO_5045651257" evidence="1">
    <location>
        <begin position="19"/>
        <end position="404"/>
    </location>
</feature>
<evidence type="ECO:0000313" key="2">
    <source>
        <dbReference type="EMBL" id="MFB5946614.1"/>
    </source>
</evidence>
<gene>
    <name evidence="2" type="ORF">WKR92_12330</name>
</gene>
<evidence type="ECO:0000313" key="3">
    <source>
        <dbReference type="Proteomes" id="UP001580928"/>
    </source>
</evidence>
<reference evidence="2 3" key="1">
    <citation type="submission" date="2024-04" db="EMBL/GenBank/DDBJ databases">
        <title>Albibacterium profundi sp. nov., isolated from sediment of the Challenger Deep of Mariana Trench.</title>
        <authorList>
            <person name="Wang Y."/>
        </authorList>
    </citation>
    <scope>NUCLEOTIDE SEQUENCE [LARGE SCALE GENOMIC DNA]</scope>
    <source>
        <strain evidence="2 3">RHL897</strain>
    </source>
</reference>
<proteinExistence type="predicted"/>
<dbReference type="RefSeq" id="WP_375558143.1">
    <property type="nucleotide sequence ID" value="NZ_JBBVGT010000003.1"/>
</dbReference>
<dbReference type="Proteomes" id="UP001580928">
    <property type="component" value="Unassembled WGS sequence"/>
</dbReference>
<keyword evidence="3" id="KW-1185">Reference proteome</keyword>
<dbReference type="Pfam" id="PF17170">
    <property type="entry name" value="DUF5128"/>
    <property type="match status" value="1"/>
</dbReference>
<protein>
    <submittedName>
        <fullName evidence="2">6-bladed beta-propeller</fullName>
    </submittedName>
</protein>
<name>A0ABV5CGF2_9SPHI</name>
<comment type="caution">
    <text evidence="2">The sequence shown here is derived from an EMBL/GenBank/DDBJ whole genome shotgun (WGS) entry which is preliminary data.</text>
</comment>
<evidence type="ECO:0000256" key="1">
    <source>
        <dbReference type="SAM" id="SignalP"/>
    </source>
</evidence>
<sequence>MKIFGTILLLTFYLTSLAQEEIVTQTLRIDIPNARGATVSEVFEEVNYIPLESNKVSLFNKIDQLLVTDQYYVILDRVGNAILIFEKDGTFHAKIDRIPKRKKPSYPSTMFQVISVDQVRKEIITYSSFGEYAGFLYVFDVDGNFLREQKVEANISEFISIGSGRLIAYDSPPDEAGDKDTTYALTYIEPDGALGKKYFPHNFYLPSDDRWSDDNNLYPFGDGTKVLSKEFYQYEVIELDSGGIVAKYNFVLPMSYSLPKDFLTNTEYDNRREEFIKSNPSVVYSLSHLYRIDDYLLFHTANFDHVDKKRDLIYHLKTGTLLSYRHIQPDSSNSYLPVYNIVAKVQAADQEHFYTSISSSYMFMEYRENKRRNPVYNDVLTQYFTAGSRNDNPVIIQMKLKEGL</sequence>